<sequence>MFKDSSTGPAHSDGDVPGAGKGLLSAPRQSQEQSQVLPPALGPAGDVFVVINLMPSEVEVFAEYHQDFIATLEVVSAYRHSCGDGLFKVWPRALYRQVVLLGNRLYLQLFLQHLPLSKASLTRLGT</sequence>
<dbReference type="Pfam" id="PF14649">
    <property type="entry name" value="Spatacsin_C"/>
    <property type="match status" value="1"/>
</dbReference>
<gene>
    <name evidence="3" type="primary">Wwox</name>
    <name evidence="3" type="ORF">SNEC2469_LOCUS15929</name>
</gene>
<dbReference type="AlphaFoldDB" id="A0A812U198"/>
<feature type="compositionally biased region" description="Polar residues" evidence="1">
    <location>
        <begin position="27"/>
        <end position="36"/>
    </location>
</feature>
<feature type="region of interest" description="Disordered" evidence="1">
    <location>
        <begin position="1"/>
        <end position="39"/>
    </location>
</feature>
<reference evidence="3" key="1">
    <citation type="submission" date="2021-02" db="EMBL/GenBank/DDBJ databases">
        <authorList>
            <person name="Dougan E. K."/>
            <person name="Rhodes N."/>
            <person name="Thang M."/>
            <person name="Chan C."/>
        </authorList>
    </citation>
    <scope>NUCLEOTIDE SEQUENCE</scope>
</reference>
<keyword evidence="4" id="KW-1185">Reference proteome</keyword>
<evidence type="ECO:0000256" key="1">
    <source>
        <dbReference type="SAM" id="MobiDB-lite"/>
    </source>
</evidence>
<evidence type="ECO:0000259" key="2">
    <source>
        <dbReference type="Pfam" id="PF14649"/>
    </source>
</evidence>
<evidence type="ECO:0000313" key="4">
    <source>
        <dbReference type="Proteomes" id="UP000601435"/>
    </source>
</evidence>
<dbReference type="InterPro" id="IPR028107">
    <property type="entry name" value="Spatacsin_C_dom"/>
</dbReference>
<organism evidence="3 4">
    <name type="scientific">Symbiodinium necroappetens</name>
    <dbReference type="NCBI Taxonomy" id="1628268"/>
    <lineage>
        <taxon>Eukaryota</taxon>
        <taxon>Sar</taxon>
        <taxon>Alveolata</taxon>
        <taxon>Dinophyceae</taxon>
        <taxon>Suessiales</taxon>
        <taxon>Symbiodiniaceae</taxon>
        <taxon>Symbiodinium</taxon>
    </lineage>
</organism>
<name>A0A812U198_9DINO</name>
<protein>
    <submittedName>
        <fullName evidence="3">Wwox protein</fullName>
    </submittedName>
</protein>
<dbReference type="Proteomes" id="UP000601435">
    <property type="component" value="Unassembled WGS sequence"/>
</dbReference>
<feature type="domain" description="Spatacsin C-terminal" evidence="2">
    <location>
        <begin position="48"/>
        <end position="120"/>
    </location>
</feature>
<evidence type="ECO:0000313" key="3">
    <source>
        <dbReference type="EMBL" id="CAE7552715.1"/>
    </source>
</evidence>
<accession>A0A812U198</accession>
<comment type="caution">
    <text evidence="3">The sequence shown here is derived from an EMBL/GenBank/DDBJ whole genome shotgun (WGS) entry which is preliminary data.</text>
</comment>
<proteinExistence type="predicted"/>
<dbReference type="EMBL" id="CAJNJA010025986">
    <property type="protein sequence ID" value="CAE7552715.1"/>
    <property type="molecule type" value="Genomic_DNA"/>
</dbReference>